<dbReference type="Proteomes" id="UP000314983">
    <property type="component" value="Chromosome 23"/>
</dbReference>
<dbReference type="SUPFAM" id="SSF51735">
    <property type="entry name" value="NAD(P)-binding Rossmann-fold domains"/>
    <property type="match status" value="1"/>
</dbReference>
<dbReference type="GO" id="GO:0047045">
    <property type="term" value="F:testosterone dehydrogenase (NADP+) activity"/>
    <property type="evidence" value="ECO:0007669"/>
    <property type="project" value="Ensembl"/>
</dbReference>
<gene>
    <name evidence="5" type="primary">HSD17B3</name>
</gene>
<reference evidence="6" key="1">
    <citation type="journal article" date="2014" name="Science">
        <title>Nonhuman genetics. Genomic basis for the convergent evolution of electric organs.</title>
        <authorList>
            <person name="Gallant J.R."/>
            <person name="Traeger L.L."/>
            <person name="Volkening J.D."/>
            <person name="Moffett H."/>
            <person name="Chen P.H."/>
            <person name="Novina C.D."/>
            <person name="Phillips G.N.Jr."/>
            <person name="Anand R."/>
            <person name="Wells G.B."/>
            <person name="Pinch M."/>
            <person name="Guth R."/>
            <person name="Unguez G.A."/>
            <person name="Albert J.S."/>
            <person name="Zakon H.H."/>
            <person name="Samanta M.P."/>
            <person name="Sussman M.R."/>
        </authorList>
    </citation>
    <scope>NUCLEOTIDE SEQUENCE [LARGE SCALE GENOMIC DNA]</scope>
</reference>
<keyword evidence="2" id="KW-0444">Lipid biosynthesis</keyword>
<name>A0A4W4EXE8_ELEEL</name>
<evidence type="ECO:0008006" key="7">
    <source>
        <dbReference type="Google" id="ProtNLM"/>
    </source>
</evidence>
<dbReference type="PANTHER" id="PTHR43899:SF7">
    <property type="entry name" value="17-BETA-HYDROXYSTEROID DEHYDROGENASE TYPE 3"/>
    <property type="match status" value="1"/>
</dbReference>
<reference evidence="5" key="4">
    <citation type="submission" date="2025-08" db="UniProtKB">
        <authorList>
            <consortium name="Ensembl"/>
        </authorList>
    </citation>
    <scope>IDENTIFICATION</scope>
</reference>
<dbReference type="CDD" id="cd05356">
    <property type="entry name" value="17beta-HSD1_like_SDR_c"/>
    <property type="match status" value="1"/>
</dbReference>
<evidence type="ECO:0000256" key="3">
    <source>
        <dbReference type="ARBA" id="ARBA00023002"/>
    </source>
</evidence>
<evidence type="ECO:0000256" key="4">
    <source>
        <dbReference type="SAM" id="Phobius"/>
    </source>
</evidence>
<dbReference type="PRINTS" id="PR00081">
    <property type="entry name" value="GDHRDH"/>
</dbReference>
<proteinExistence type="predicted"/>
<keyword evidence="1" id="KW-0521">NADP</keyword>
<dbReference type="PIRSF" id="PIRSF000126">
    <property type="entry name" value="11-beta-HSD1"/>
    <property type="match status" value="1"/>
</dbReference>
<sequence>MALIEFVFILVGVCAVFFCGIRLMRMLMVLFPKFWYPLPENFFTSMGKWAVITGGSEGIGHAYALQLARHGLNVVLISRSREKLEKAARNIGRRSTGRKVKLISADFTKDNIYGHIQESLRGLDVAVLVNNVGILPSEIPCKFLETTYLEEKIHQVINCNVKTMAKMCRIVLPGMVERGRGVILNVSSGIAKVPFPLYTLYIATKVFIERFSQGLQAEYKSKRILVQTVSPFGVSTSMMGYQKEDLITFTAEAFVTSSLAYLKAGDQTYGSVRHAILGFFFQNIPKWVLTSEAFQHSFQEFVKKRVGA</sequence>
<evidence type="ECO:0000313" key="5">
    <source>
        <dbReference type="Ensembl" id="ENSEEEP00000016827.2"/>
    </source>
</evidence>
<organism evidence="5 6">
    <name type="scientific">Electrophorus electricus</name>
    <name type="common">Electric eel</name>
    <name type="synonym">Gymnotus electricus</name>
    <dbReference type="NCBI Taxonomy" id="8005"/>
    <lineage>
        <taxon>Eukaryota</taxon>
        <taxon>Metazoa</taxon>
        <taxon>Chordata</taxon>
        <taxon>Craniata</taxon>
        <taxon>Vertebrata</taxon>
        <taxon>Euteleostomi</taxon>
        <taxon>Actinopterygii</taxon>
        <taxon>Neopterygii</taxon>
        <taxon>Teleostei</taxon>
        <taxon>Ostariophysi</taxon>
        <taxon>Gymnotiformes</taxon>
        <taxon>Gymnotoidei</taxon>
        <taxon>Gymnotidae</taxon>
        <taxon>Electrophorus</taxon>
    </lineage>
</organism>
<keyword evidence="3" id="KW-0560">Oxidoreductase</keyword>
<dbReference type="Gene3D" id="3.40.50.720">
    <property type="entry name" value="NAD(P)-binding Rossmann-like Domain"/>
    <property type="match status" value="1"/>
</dbReference>
<dbReference type="PANTHER" id="PTHR43899">
    <property type="entry name" value="RH59310P"/>
    <property type="match status" value="1"/>
</dbReference>
<dbReference type="Ensembl" id="ENSEEET00000017019.2">
    <property type="protein sequence ID" value="ENSEEEP00000016827.2"/>
    <property type="gene ID" value="ENSEEEG00000008338.2"/>
</dbReference>
<accession>A0A4W4EXE8</accession>
<feature type="transmembrane region" description="Helical" evidence="4">
    <location>
        <begin position="6"/>
        <end position="24"/>
    </location>
</feature>
<reference evidence="6" key="2">
    <citation type="journal article" date="2017" name="Sci. Adv.">
        <title>A tail of two voltages: Proteomic comparison of the three electric organs of the electric eel.</title>
        <authorList>
            <person name="Traeger L.L."/>
            <person name="Sabat G."/>
            <person name="Barrett-Wilt G.A."/>
            <person name="Wells G.B."/>
            <person name="Sussman M.R."/>
        </authorList>
    </citation>
    <scope>NUCLEOTIDE SEQUENCE [LARGE SCALE GENOMIC DNA]</scope>
</reference>
<dbReference type="InterPro" id="IPR051019">
    <property type="entry name" value="VLCFA-Steroid_DH"/>
</dbReference>
<protein>
    <recommendedName>
        <fullName evidence="7">Hydroxysteroid (17-beta) dehydrogenase 3</fullName>
    </recommendedName>
</protein>
<reference evidence="5" key="3">
    <citation type="submission" date="2020-05" db="EMBL/GenBank/DDBJ databases">
        <title>Electrophorus electricus (electric eel) genome, fEleEle1, primary haplotype.</title>
        <authorList>
            <person name="Myers G."/>
            <person name="Meyer A."/>
            <person name="Fedrigo O."/>
            <person name="Formenti G."/>
            <person name="Rhie A."/>
            <person name="Tracey A."/>
            <person name="Sims Y."/>
            <person name="Jarvis E.D."/>
        </authorList>
    </citation>
    <scope>NUCLEOTIDE SEQUENCE [LARGE SCALE GENOMIC DNA]</scope>
</reference>
<dbReference type="Pfam" id="PF00106">
    <property type="entry name" value="adh_short"/>
    <property type="match status" value="1"/>
</dbReference>
<keyword evidence="2" id="KW-0752">Steroid biosynthesis</keyword>
<dbReference type="GO" id="GO:0005783">
    <property type="term" value="C:endoplasmic reticulum"/>
    <property type="evidence" value="ECO:0007669"/>
    <property type="project" value="Ensembl"/>
</dbReference>
<dbReference type="GO" id="GO:0006702">
    <property type="term" value="P:androgen biosynthetic process"/>
    <property type="evidence" value="ECO:0007669"/>
    <property type="project" value="Ensembl"/>
</dbReference>
<dbReference type="InterPro" id="IPR036291">
    <property type="entry name" value="NAD(P)-bd_dom_sf"/>
</dbReference>
<evidence type="ECO:0000256" key="2">
    <source>
        <dbReference type="ARBA" id="ARBA00022955"/>
    </source>
</evidence>
<reference evidence="5" key="5">
    <citation type="submission" date="2025-09" db="UniProtKB">
        <authorList>
            <consortium name="Ensembl"/>
        </authorList>
    </citation>
    <scope>IDENTIFICATION</scope>
</reference>
<keyword evidence="2" id="KW-0443">Lipid metabolism</keyword>
<evidence type="ECO:0000256" key="1">
    <source>
        <dbReference type="ARBA" id="ARBA00022857"/>
    </source>
</evidence>
<keyword evidence="4" id="KW-0472">Membrane</keyword>
<dbReference type="FunFam" id="3.40.50.720:FF:000137">
    <property type="entry name" value="Hydroxysteroid (17-beta) dehydrogenase 3"/>
    <property type="match status" value="1"/>
</dbReference>
<dbReference type="GeneTree" id="ENSGT00940000160266"/>
<keyword evidence="6" id="KW-1185">Reference proteome</keyword>
<dbReference type="AlphaFoldDB" id="A0A4W4EXE8"/>
<keyword evidence="4" id="KW-1133">Transmembrane helix</keyword>
<keyword evidence="4" id="KW-0812">Transmembrane</keyword>
<dbReference type="InterPro" id="IPR002347">
    <property type="entry name" value="SDR_fam"/>
</dbReference>
<evidence type="ECO:0000313" key="6">
    <source>
        <dbReference type="Proteomes" id="UP000314983"/>
    </source>
</evidence>
<dbReference type="STRING" id="8005.ENSEEEP00000016827"/>
<dbReference type="OMA" id="PGMENRN"/>